<reference evidence="3 4" key="1">
    <citation type="submission" date="2020-02" db="EMBL/GenBank/DDBJ databases">
        <title>Comparative genome analysis reveals the metabolism and evolution of the thermophilic archaeal genus Metallosphaera.</title>
        <authorList>
            <person name="Jiang C."/>
        </authorList>
    </citation>
    <scope>NUCLEOTIDE SEQUENCE [LARGE SCALE GENOMIC DNA]</scope>
    <source>
        <strain evidence="3 4">Ric-A</strain>
    </source>
</reference>
<organism evidence="3 4">
    <name type="scientific">Metallosphaera tengchongensis</name>
    <dbReference type="NCBI Taxonomy" id="1532350"/>
    <lineage>
        <taxon>Archaea</taxon>
        <taxon>Thermoproteota</taxon>
        <taxon>Thermoprotei</taxon>
        <taxon>Sulfolobales</taxon>
        <taxon>Sulfolobaceae</taxon>
        <taxon>Metallosphaera</taxon>
    </lineage>
</organism>
<evidence type="ECO:0000313" key="4">
    <source>
        <dbReference type="Proteomes" id="UP000509301"/>
    </source>
</evidence>
<dbReference type="AlphaFoldDB" id="A0A6N0NVY7"/>
<dbReference type="NCBIfam" id="TIGR01766">
    <property type="entry name" value="IS200/IS605 family accessory protein TnpB-like domain"/>
    <property type="match status" value="1"/>
</dbReference>
<keyword evidence="1" id="KW-0238">DNA-binding</keyword>
<name>A0A6N0NVY7_9CREN</name>
<accession>A0A6N0NVY7</accession>
<dbReference type="GO" id="GO:0003677">
    <property type="term" value="F:DNA binding"/>
    <property type="evidence" value="ECO:0007669"/>
    <property type="project" value="UniProtKB-KW"/>
</dbReference>
<keyword evidence="4" id="KW-1185">Reference proteome</keyword>
<dbReference type="Proteomes" id="UP000509301">
    <property type="component" value="Chromosome"/>
</dbReference>
<dbReference type="Pfam" id="PF07282">
    <property type="entry name" value="Cas12f1-like_TNB"/>
    <property type="match status" value="1"/>
</dbReference>
<dbReference type="GeneID" id="55641843"/>
<evidence type="ECO:0000256" key="1">
    <source>
        <dbReference type="ARBA" id="ARBA00023125"/>
    </source>
</evidence>
<dbReference type="RefSeq" id="WP_174632681.1">
    <property type="nucleotide sequence ID" value="NZ_CP049074.1"/>
</dbReference>
<proteinExistence type="predicted"/>
<dbReference type="InterPro" id="IPR010095">
    <property type="entry name" value="Cas12f1-like_TNB"/>
</dbReference>
<evidence type="ECO:0000259" key="2">
    <source>
        <dbReference type="Pfam" id="PF07282"/>
    </source>
</evidence>
<dbReference type="EMBL" id="CP049074">
    <property type="protein sequence ID" value="QKR01074.1"/>
    <property type="molecule type" value="Genomic_DNA"/>
</dbReference>
<dbReference type="KEGG" id="mten:GWK48_07805"/>
<evidence type="ECO:0000313" key="3">
    <source>
        <dbReference type="EMBL" id="QKR01074.1"/>
    </source>
</evidence>
<feature type="domain" description="Cas12f1-like TNB" evidence="2">
    <location>
        <begin position="52"/>
        <end position="112"/>
    </location>
</feature>
<protein>
    <submittedName>
        <fullName evidence="3">IS200/IS605 family element transposase accessory protein TnpB</fullName>
    </submittedName>
</protein>
<sequence>MEDSSRKVRKWVVVTAKSFDASDIFLEDLNNLIKRVKELPTQFRDRLYFMQYRRLQYWIGWEAKKHRLKVIYVDPHYSSTSCPKYSKEMEEVGHRYFRYSCGYENRDVIAVMDLYGGSLPSRLSST</sequence>
<dbReference type="OrthoDB" id="42545at2157"/>
<gene>
    <name evidence="3" type="primary">tnpB</name>
    <name evidence="3" type="ORF">GWK48_07805</name>
</gene>